<dbReference type="GO" id="GO:0046872">
    <property type="term" value="F:metal ion binding"/>
    <property type="evidence" value="ECO:0007669"/>
    <property type="project" value="UniProtKB-KW"/>
</dbReference>
<proteinExistence type="inferred from homology"/>
<evidence type="ECO:0000256" key="5">
    <source>
        <dbReference type="ARBA" id="ARBA00022723"/>
    </source>
</evidence>
<gene>
    <name evidence="9" type="ORF">JAAARDRAFT_133158</name>
</gene>
<dbReference type="InterPro" id="IPR002156">
    <property type="entry name" value="RNaseH_domain"/>
</dbReference>
<comment type="catalytic activity">
    <reaction evidence="1">
        <text>Endonucleolytic cleavage to 5'-phosphomonoester.</text>
        <dbReference type="EC" id="3.1.26.4"/>
    </reaction>
</comment>
<dbReference type="InParanoid" id="A0A067PXR6"/>
<dbReference type="GO" id="GO:0043137">
    <property type="term" value="P:DNA replication, removal of RNA primer"/>
    <property type="evidence" value="ECO:0007669"/>
    <property type="project" value="TreeGrafter"/>
</dbReference>
<keyword evidence="7" id="KW-0378">Hydrolase</keyword>
<dbReference type="EC" id="3.1.26.4" evidence="3"/>
<dbReference type="GO" id="GO:0004523">
    <property type="term" value="F:RNA-DNA hybrid ribonuclease activity"/>
    <property type="evidence" value="ECO:0007669"/>
    <property type="project" value="UniProtKB-EC"/>
</dbReference>
<comment type="similarity">
    <text evidence="2">Belongs to the RNase H family.</text>
</comment>
<dbReference type="STRING" id="933084.A0A067PXR6"/>
<keyword evidence="6" id="KW-0255">Endonuclease</keyword>
<dbReference type="PANTHER" id="PTHR10642">
    <property type="entry name" value="RIBONUCLEASE H1"/>
    <property type="match status" value="1"/>
</dbReference>
<feature type="domain" description="RNase H type-1" evidence="8">
    <location>
        <begin position="184"/>
        <end position="326"/>
    </location>
</feature>
<evidence type="ECO:0000256" key="6">
    <source>
        <dbReference type="ARBA" id="ARBA00022759"/>
    </source>
</evidence>
<reference evidence="10" key="1">
    <citation type="journal article" date="2014" name="Proc. Natl. Acad. Sci. U.S.A.">
        <title>Extensive sampling of basidiomycete genomes demonstrates inadequacy of the white-rot/brown-rot paradigm for wood decay fungi.</title>
        <authorList>
            <person name="Riley R."/>
            <person name="Salamov A.A."/>
            <person name="Brown D.W."/>
            <person name="Nagy L.G."/>
            <person name="Floudas D."/>
            <person name="Held B.W."/>
            <person name="Levasseur A."/>
            <person name="Lombard V."/>
            <person name="Morin E."/>
            <person name="Otillar R."/>
            <person name="Lindquist E.A."/>
            <person name="Sun H."/>
            <person name="LaButti K.M."/>
            <person name="Schmutz J."/>
            <person name="Jabbour D."/>
            <person name="Luo H."/>
            <person name="Baker S.E."/>
            <person name="Pisabarro A.G."/>
            <person name="Walton J.D."/>
            <person name="Blanchette R.A."/>
            <person name="Henrissat B."/>
            <person name="Martin F."/>
            <person name="Cullen D."/>
            <person name="Hibbett D.S."/>
            <person name="Grigoriev I.V."/>
        </authorList>
    </citation>
    <scope>NUCLEOTIDE SEQUENCE [LARGE SCALE GENOMIC DNA]</scope>
    <source>
        <strain evidence="10">MUCL 33604</strain>
    </source>
</reference>
<evidence type="ECO:0000313" key="10">
    <source>
        <dbReference type="Proteomes" id="UP000027265"/>
    </source>
</evidence>
<evidence type="ECO:0000259" key="8">
    <source>
        <dbReference type="PROSITE" id="PS50879"/>
    </source>
</evidence>
<dbReference type="InterPro" id="IPR050092">
    <property type="entry name" value="RNase_H"/>
</dbReference>
<evidence type="ECO:0000256" key="3">
    <source>
        <dbReference type="ARBA" id="ARBA00012180"/>
    </source>
</evidence>
<accession>A0A067PXR6</accession>
<protein>
    <recommendedName>
        <fullName evidence="3">ribonuclease H</fullName>
        <ecNumber evidence="3">3.1.26.4</ecNumber>
    </recommendedName>
</protein>
<dbReference type="CDD" id="cd09280">
    <property type="entry name" value="RNase_HI_eukaryote_like"/>
    <property type="match status" value="1"/>
</dbReference>
<keyword evidence="10" id="KW-1185">Reference proteome</keyword>
<evidence type="ECO:0000256" key="4">
    <source>
        <dbReference type="ARBA" id="ARBA00022722"/>
    </source>
</evidence>
<organism evidence="9 10">
    <name type="scientific">Jaapia argillacea MUCL 33604</name>
    <dbReference type="NCBI Taxonomy" id="933084"/>
    <lineage>
        <taxon>Eukaryota</taxon>
        <taxon>Fungi</taxon>
        <taxon>Dikarya</taxon>
        <taxon>Basidiomycota</taxon>
        <taxon>Agaricomycotina</taxon>
        <taxon>Agaricomycetes</taxon>
        <taxon>Agaricomycetidae</taxon>
        <taxon>Jaapiales</taxon>
        <taxon>Jaapiaceae</taxon>
        <taxon>Jaapia</taxon>
    </lineage>
</organism>
<evidence type="ECO:0000256" key="1">
    <source>
        <dbReference type="ARBA" id="ARBA00000077"/>
    </source>
</evidence>
<keyword evidence="5" id="KW-0479">Metal-binding</keyword>
<dbReference type="GO" id="GO:0003676">
    <property type="term" value="F:nucleic acid binding"/>
    <property type="evidence" value="ECO:0007669"/>
    <property type="project" value="InterPro"/>
</dbReference>
<dbReference type="HOGENOM" id="CLU_417748_0_0_1"/>
<evidence type="ECO:0000313" key="9">
    <source>
        <dbReference type="EMBL" id="KDQ56067.1"/>
    </source>
</evidence>
<sequence length="545" mass="61034">MLRTAKMFDVSFAPLAIDERLQKQLPAWFHIGVPPGTYNSATHKCIKDTHGTTTVATLLGLKRRLDDSRHKPRKDCKCQLCKDDHRVGCENPTVCCKRAAKILQKTPPKFNLTVRPLADGLTLTHHRKEKNRQAHQDRGDILFDPTVTVRASIAECFRIFTHPDSISNIPGYRLTEPVGGMNMLHEHLTVYTDGSCTNNGKANAQCGSGIWIEEGHPKNRSIRVPGNKQSNQVGEIVAVLVAAQIIEGFAPITFVTDSMYVIDGLTKHLPEWEDRGWIGVENSEFFKAAAYRLRTRSATTTFWWVKGHSGDQGNDAADRMAAAGAAKLIPDQLDLLVPKEFDLQGAKLATMTQAIAYQGIQSRSIPPTRPGARTRLEITRAALKELSPDGETDATIWKGCRNKDIRNPIQQFIYKTLHKTQKVGKYWLPIPNKQERARCSSCGAEDESMEHILTECQVEPAISTVWTLAKDLWPVSKGEWPEIHLGTILGAGSLTMRRRRSQPARDQDNRVEASPNWGASRLLRILISESAYLIWVIQCERVIQE</sequence>
<keyword evidence="4" id="KW-0540">Nuclease</keyword>
<dbReference type="AlphaFoldDB" id="A0A067PXR6"/>
<dbReference type="OrthoDB" id="3253907at2759"/>
<dbReference type="Proteomes" id="UP000027265">
    <property type="component" value="Unassembled WGS sequence"/>
</dbReference>
<dbReference type="SUPFAM" id="SSF53098">
    <property type="entry name" value="Ribonuclease H-like"/>
    <property type="match status" value="1"/>
</dbReference>
<dbReference type="PANTHER" id="PTHR10642:SF26">
    <property type="entry name" value="RIBONUCLEASE H1"/>
    <property type="match status" value="1"/>
</dbReference>
<dbReference type="EMBL" id="KL197723">
    <property type="protein sequence ID" value="KDQ56067.1"/>
    <property type="molecule type" value="Genomic_DNA"/>
</dbReference>
<dbReference type="Gene3D" id="3.30.420.10">
    <property type="entry name" value="Ribonuclease H-like superfamily/Ribonuclease H"/>
    <property type="match status" value="1"/>
</dbReference>
<name>A0A067PXR6_9AGAM</name>
<dbReference type="InterPro" id="IPR012337">
    <property type="entry name" value="RNaseH-like_sf"/>
</dbReference>
<dbReference type="InterPro" id="IPR036397">
    <property type="entry name" value="RNaseH_sf"/>
</dbReference>
<dbReference type="PROSITE" id="PS50879">
    <property type="entry name" value="RNASE_H_1"/>
    <property type="match status" value="1"/>
</dbReference>
<evidence type="ECO:0000256" key="2">
    <source>
        <dbReference type="ARBA" id="ARBA00005300"/>
    </source>
</evidence>
<dbReference type="Pfam" id="PF00075">
    <property type="entry name" value="RNase_H"/>
    <property type="match status" value="1"/>
</dbReference>
<evidence type="ECO:0000256" key="7">
    <source>
        <dbReference type="ARBA" id="ARBA00022801"/>
    </source>
</evidence>